<feature type="domain" description="RecQ-mediated genome instability protein 1 C-terminal OB-fold" evidence="8">
    <location>
        <begin position="501"/>
        <end position="641"/>
    </location>
</feature>
<dbReference type="PANTHER" id="PTHR14790">
    <property type="entry name" value="RECQ-MEDIATED GENOME INSTABILITY PROTEIN 1 RMI1"/>
    <property type="match status" value="1"/>
</dbReference>
<evidence type="ECO:0000313" key="11">
    <source>
        <dbReference type="Proteomes" id="UP000507470"/>
    </source>
</evidence>
<dbReference type="Pfam" id="PF08585">
    <property type="entry name" value="RMI1_N_C"/>
    <property type="match status" value="1"/>
</dbReference>
<keyword evidence="4" id="KW-0235">DNA replication</keyword>
<dbReference type="Gene3D" id="1.10.8.1020">
    <property type="entry name" value="RecQ-mediated genome instability protein 1, N-terminal domain"/>
    <property type="match status" value="1"/>
</dbReference>
<evidence type="ECO:0000256" key="5">
    <source>
        <dbReference type="ARBA" id="ARBA00023242"/>
    </source>
</evidence>
<feature type="domain" description="RMI1 N-terminal" evidence="9">
    <location>
        <begin position="12"/>
        <end position="58"/>
    </location>
</feature>
<evidence type="ECO:0000259" key="8">
    <source>
        <dbReference type="Pfam" id="PF16099"/>
    </source>
</evidence>
<dbReference type="Pfam" id="PF21000">
    <property type="entry name" value="RMI1_N_N"/>
    <property type="match status" value="1"/>
</dbReference>
<dbReference type="InterPro" id="IPR049363">
    <property type="entry name" value="RMI1_N"/>
</dbReference>
<dbReference type="Gene3D" id="2.40.50.770">
    <property type="entry name" value="RecQ-mediated genome instability protein Rmi1, C-terminal domain"/>
    <property type="match status" value="1"/>
</dbReference>
<keyword evidence="5" id="KW-0539">Nucleus</keyword>
<gene>
    <name evidence="10" type="ORF">MCOR_28087</name>
</gene>
<evidence type="ECO:0000256" key="2">
    <source>
        <dbReference type="ARBA" id="ARBA00006395"/>
    </source>
</evidence>
<dbReference type="SMART" id="SM01161">
    <property type="entry name" value="DUF1767"/>
    <property type="match status" value="1"/>
</dbReference>
<dbReference type="OrthoDB" id="341511at2759"/>
<proteinExistence type="inferred from homology"/>
<dbReference type="Proteomes" id="UP000507470">
    <property type="component" value="Unassembled WGS sequence"/>
</dbReference>
<dbReference type="AlphaFoldDB" id="A0A6J8CE64"/>
<evidence type="ECO:0000256" key="4">
    <source>
        <dbReference type="ARBA" id="ARBA00022705"/>
    </source>
</evidence>
<evidence type="ECO:0000256" key="6">
    <source>
        <dbReference type="ARBA" id="ARBA00024977"/>
    </source>
</evidence>
<comment type="subcellular location">
    <subcellularLocation>
        <location evidence="1">Nucleus</location>
    </subcellularLocation>
</comment>
<dbReference type="PANTHER" id="PTHR14790:SF15">
    <property type="entry name" value="RECQ-MEDIATED GENOME INSTABILITY PROTEIN 1"/>
    <property type="match status" value="1"/>
</dbReference>
<protein>
    <recommendedName>
        <fullName evidence="3">RecQ-mediated genome instability protein 1</fullName>
    </recommendedName>
</protein>
<dbReference type="GO" id="GO:0000166">
    <property type="term" value="F:nucleotide binding"/>
    <property type="evidence" value="ECO:0007669"/>
    <property type="project" value="InterPro"/>
</dbReference>
<reference evidence="10 11" key="1">
    <citation type="submission" date="2020-06" db="EMBL/GenBank/DDBJ databases">
        <authorList>
            <person name="Li R."/>
            <person name="Bekaert M."/>
        </authorList>
    </citation>
    <scope>NUCLEOTIDE SEQUENCE [LARGE SCALE GENOMIC DNA]</scope>
    <source>
        <strain evidence="11">wild</strain>
    </source>
</reference>
<dbReference type="Gene3D" id="2.40.50.510">
    <property type="match status" value="1"/>
</dbReference>
<evidence type="ECO:0000313" key="10">
    <source>
        <dbReference type="EMBL" id="CAC5393207.1"/>
    </source>
</evidence>
<comment type="function">
    <text evidence="6">Essential component of the RMI complex, a complex that plays an important role in the processing of homologous recombination intermediates to limit DNA crossover formation in cells. Promotes TOP3A binding to double Holliday junctions (DHJ) and hence stimulates TOP3A-mediated dissolution. Required for BLM phosphorylation during mitosis. Within the BLM complex, required for BLM and TOP3A stability.</text>
</comment>
<evidence type="ECO:0000259" key="7">
    <source>
        <dbReference type="Pfam" id="PF08585"/>
    </source>
</evidence>
<dbReference type="InterPro" id="IPR044881">
    <property type="entry name" value="RMI1_N_N_sf"/>
</dbReference>
<dbReference type="EMBL" id="CACVKT020005120">
    <property type="protein sequence ID" value="CAC5393207.1"/>
    <property type="molecule type" value="Genomic_DNA"/>
</dbReference>
<organism evidence="10 11">
    <name type="scientific">Mytilus coruscus</name>
    <name type="common">Sea mussel</name>
    <dbReference type="NCBI Taxonomy" id="42192"/>
    <lineage>
        <taxon>Eukaryota</taxon>
        <taxon>Metazoa</taxon>
        <taxon>Spiralia</taxon>
        <taxon>Lophotrochozoa</taxon>
        <taxon>Mollusca</taxon>
        <taxon>Bivalvia</taxon>
        <taxon>Autobranchia</taxon>
        <taxon>Pteriomorphia</taxon>
        <taxon>Mytilida</taxon>
        <taxon>Mytiloidea</taxon>
        <taxon>Mytilidae</taxon>
        <taxon>Mytilinae</taxon>
        <taxon>Mytilus</taxon>
    </lineage>
</organism>
<accession>A0A6J8CE64</accession>
<dbReference type="Pfam" id="PF16099">
    <property type="entry name" value="RMI1_C"/>
    <property type="match status" value="1"/>
</dbReference>
<dbReference type="InterPro" id="IPR042470">
    <property type="entry name" value="RMI1_N_C_sf"/>
</dbReference>
<dbReference type="GO" id="GO:0006260">
    <property type="term" value="P:DNA replication"/>
    <property type="evidence" value="ECO:0007669"/>
    <property type="project" value="UniProtKB-KW"/>
</dbReference>
<dbReference type="GO" id="GO:0000712">
    <property type="term" value="P:resolution of meiotic recombination intermediates"/>
    <property type="evidence" value="ECO:0007669"/>
    <property type="project" value="TreeGrafter"/>
</dbReference>
<dbReference type="FunFam" id="2.40.50.770:FF:000002">
    <property type="entry name" value="recQ-mediated genome instability protein 1"/>
    <property type="match status" value="1"/>
</dbReference>
<dbReference type="GO" id="GO:0031422">
    <property type="term" value="C:RecQ family helicase-topoisomerase III complex"/>
    <property type="evidence" value="ECO:0007669"/>
    <property type="project" value="TreeGrafter"/>
</dbReference>
<dbReference type="GO" id="GO:0016604">
    <property type="term" value="C:nuclear body"/>
    <property type="evidence" value="ECO:0007669"/>
    <property type="project" value="TreeGrafter"/>
</dbReference>
<feature type="domain" description="RecQ mediated genome instability protein 1 OB-fold" evidence="7">
    <location>
        <begin position="66"/>
        <end position="198"/>
    </location>
</feature>
<dbReference type="GO" id="GO:0000724">
    <property type="term" value="P:double-strand break repair via homologous recombination"/>
    <property type="evidence" value="ECO:0007669"/>
    <property type="project" value="TreeGrafter"/>
</dbReference>
<comment type="similarity">
    <text evidence="2">Belongs to the RMI1 family.</text>
</comment>
<dbReference type="InterPro" id="IPR032199">
    <property type="entry name" value="RMI1_C"/>
</dbReference>
<keyword evidence="11" id="KW-1185">Reference proteome</keyword>
<dbReference type="InterPro" id="IPR013894">
    <property type="entry name" value="RMI1_OB"/>
</dbReference>
<name>A0A6J8CE64_MYTCO</name>
<evidence type="ECO:0000256" key="1">
    <source>
        <dbReference type="ARBA" id="ARBA00004123"/>
    </source>
</evidence>
<evidence type="ECO:0000259" key="9">
    <source>
        <dbReference type="Pfam" id="PF21000"/>
    </source>
</evidence>
<evidence type="ECO:0000256" key="3">
    <source>
        <dbReference type="ARBA" id="ARBA00018987"/>
    </source>
</evidence>
<sequence length="654" mass="74035">MNNCISAAATWLKSKFINVPNDWLEACVEWIGEENQGSLQSQQQVNELVFEQWLLSNLHELGTQCLPEQLKNFDKFQLNGKFALQIDSMVDISQSCYSQLQRVTGTDNANVDVSADTHKPWEPKAKRMLMVKLTDGTFDVEGMEYEPIRCLDYKLHPGCKILVTGKILCRHGLLMLKEENISVLGGEVDTLMESNTPKNILKLTLENNISNANKQYRQEFEGGPTINTKSDTKPVVQITRNNKNGTRGAVTISEKKTHSEILKQEEMSGFDEFDEDLPLSVFLDDDIDVLTDTLSLNFNNSSATTLPSQSQHSSCVNTCPGKFTKVSNVNLNNITCLDSNIKNEFPHQDKSVQMSSLRQRTSDKYEDVTNMNFVDEDFDDDFDMSDFSNSRTKLDTDLSTKEKLQVGITKKRQLISPLENQNCKRRSYMSNSDVGEYIKPDLSAADQWKGSHQKPDLNIKLEDAVVSGTSDLNIDMNMEVASSLENNRERPLSQEVNLNYDPWTYLSVVKKYLQTQQLISFKVKAYISTLIGKLECADFKRWFLPVKINDGTASMDVNLSNKVLTELIGFSAAESQVMRRMAKTDCHMKERLTQGIKSCQQKLVELLCIMEIEISPHVAKPEVISLKQITTTDVSVLADRLHNARRKIQSCFSN</sequence>